<dbReference type="InterPro" id="IPR000742">
    <property type="entry name" value="EGF"/>
</dbReference>
<accession>A0A8S1EBU3</accession>
<feature type="domain" description="EGF-like" evidence="5">
    <location>
        <begin position="71"/>
        <end position="105"/>
    </location>
</feature>
<protein>
    <recommendedName>
        <fullName evidence="5">EGF-like domain-containing protein</fullName>
    </recommendedName>
</protein>
<reference evidence="6 7" key="1">
    <citation type="submission" date="2020-04" db="EMBL/GenBank/DDBJ databases">
        <authorList>
            <person name="Laetsch R D."/>
            <person name="Stevens L."/>
            <person name="Kumar S."/>
            <person name="Blaxter L. M."/>
        </authorList>
    </citation>
    <scope>NUCLEOTIDE SEQUENCE [LARGE SCALE GENOMIC DNA]</scope>
</reference>
<dbReference type="OrthoDB" id="442731at2759"/>
<feature type="chain" id="PRO_5035915311" description="EGF-like domain-containing protein" evidence="4">
    <location>
        <begin position="21"/>
        <end position="211"/>
    </location>
</feature>
<keyword evidence="1" id="KW-1015">Disulfide bond</keyword>
<sequence>MLRHFLLTALLIALVACVLRKKKPCINGTPEGDKCFCIEGWTGNLCHRKMMCAGYDRLQNGSCIECLVGWAGPDCDIINCHGNGMPNYDLTECTCEVPYTGKYCQTAETKDIYRWYNNFTSSIGPIGIITIIPLALIYIVCEHFAKKRQLKRVEDHLNGVYVTSGKKTIDKDVIKGLLEAEAESVKSVKVDDNKAEEKPEESALLADINNL</sequence>
<keyword evidence="4" id="KW-0732">Signal</keyword>
<dbReference type="Proteomes" id="UP000494206">
    <property type="component" value="Unassembled WGS sequence"/>
</dbReference>
<feature type="disulfide bond" evidence="1">
    <location>
        <begin position="95"/>
        <end position="104"/>
    </location>
</feature>
<evidence type="ECO:0000313" key="7">
    <source>
        <dbReference type="Proteomes" id="UP000494206"/>
    </source>
</evidence>
<keyword evidence="3" id="KW-0472">Membrane</keyword>
<dbReference type="EMBL" id="CADEPM010000001">
    <property type="protein sequence ID" value="CAB3397107.1"/>
    <property type="molecule type" value="Genomic_DNA"/>
</dbReference>
<evidence type="ECO:0000256" key="2">
    <source>
        <dbReference type="SAM" id="MobiDB-lite"/>
    </source>
</evidence>
<evidence type="ECO:0000313" key="6">
    <source>
        <dbReference type="EMBL" id="CAB3397107.1"/>
    </source>
</evidence>
<dbReference type="PROSITE" id="PS50026">
    <property type="entry name" value="EGF_3"/>
    <property type="match status" value="1"/>
</dbReference>
<keyword evidence="3" id="KW-1133">Transmembrane helix</keyword>
<feature type="compositionally biased region" description="Basic and acidic residues" evidence="2">
    <location>
        <begin position="189"/>
        <end position="201"/>
    </location>
</feature>
<evidence type="ECO:0000256" key="3">
    <source>
        <dbReference type="SAM" id="Phobius"/>
    </source>
</evidence>
<gene>
    <name evidence="6" type="ORF">CBOVIS_LOCUS574</name>
</gene>
<dbReference type="PROSITE" id="PS00022">
    <property type="entry name" value="EGF_1"/>
    <property type="match status" value="1"/>
</dbReference>
<organism evidence="6 7">
    <name type="scientific">Caenorhabditis bovis</name>
    <dbReference type="NCBI Taxonomy" id="2654633"/>
    <lineage>
        <taxon>Eukaryota</taxon>
        <taxon>Metazoa</taxon>
        <taxon>Ecdysozoa</taxon>
        <taxon>Nematoda</taxon>
        <taxon>Chromadorea</taxon>
        <taxon>Rhabditida</taxon>
        <taxon>Rhabditina</taxon>
        <taxon>Rhabditomorpha</taxon>
        <taxon>Rhabditoidea</taxon>
        <taxon>Rhabditidae</taxon>
        <taxon>Peloderinae</taxon>
        <taxon>Caenorhabditis</taxon>
    </lineage>
</organism>
<keyword evidence="3" id="KW-0812">Transmembrane</keyword>
<name>A0A8S1EBU3_9PELO</name>
<evidence type="ECO:0000259" key="5">
    <source>
        <dbReference type="PROSITE" id="PS50026"/>
    </source>
</evidence>
<keyword evidence="1" id="KW-0245">EGF-like domain</keyword>
<keyword evidence="7" id="KW-1185">Reference proteome</keyword>
<evidence type="ECO:0000256" key="4">
    <source>
        <dbReference type="SAM" id="SignalP"/>
    </source>
</evidence>
<feature type="transmembrane region" description="Helical" evidence="3">
    <location>
        <begin position="123"/>
        <end position="141"/>
    </location>
</feature>
<proteinExistence type="predicted"/>
<comment type="caution">
    <text evidence="6">The sequence shown here is derived from an EMBL/GenBank/DDBJ whole genome shotgun (WGS) entry which is preliminary data.</text>
</comment>
<dbReference type="PROSITE" id="PS51257">
    <property type="entry name" value="PROKAR_LIPOPROTEIN"/>
    <property type="match status" value="1"/>
</dbReference>
<comment type="caution">
    <text evidence="1">Lacks conserved residue(s) required for the propagation of feature annotation.</text>
</comment>
<evidence type="ECO:0000256" key="1">
    <source>
        <dbReference type="PROSITE-ProRule" id="PRU00076"/>
    </source>
</evidence>
<feature type="region of interest" description="Disordered" evidence="2">
    <location>
        <begin position="189"/>
        <end position="211"/>
    </location>
</feature>
<dbReference type="AlphaFoldDB" id="A0A8S1EBU3"/>
<feature type="signal peptide" evidence="4">
    <location>
        <begin position="1"/>
        <end position="20"/>
    </location>
</feature>
<dbReference type="PROSITE" id="PS01186">
    <property type="entry name" value="EGF_2"/>
    <property type="match status" value="1"/>
</dbReference>